<evidence type="ECO:0000313" key="1">
    <source>
        <dbReference type="EMBL" id="CAH1423137.1"/>
    </source>
</evidence>
<evidence type="ECO:0000313" key="2">
    <source>
        <dbReference type="Proteomes" id="UP001157418"/>
    </source>
</evidence>
<protein>
    <recommendedName>
        <fullName evidence="3">DUF4283 domain-containing protein</fullName>
    </recommendedName>
</protein>
<keyword evidence="2" id="KW-1185">Reference proteome</keyword>
<sequence length="118" mass="13645">MESDSLLIGEVKNFQHLSNLPKLLNADGKLPCRVFYDGSLRVILKFSVHNEATGYLRNEHAWNKWFKWLKPGIVEYLPIERIAWVKFIGLPIHMRSEENVNLVASKIGKVIEIESNQN</sequence>
<dbReference type="EMBL" id="CAKMRJ010001112">
    <property type="protein sequence ID" value="CAH1423137.1"/>
    <property type="molecule type" value="Genomic_DNA"/>
</dbReference>
<gene>
    <name evidence="1" type="ORF">LVIROSA_LOCUS10429</name>
</gene>
<comment type="caution">
    <text evidence="1">The sequence shown here is derived from an EMBL/GenBank/DDBJ whole genome shotgun (WGS) entry which is preliminary data.</text>
</comment>
<organism evidence="1 2">
    <name type="scientific">Lactuca virosa</name>
    <dbReference type="NCBI Taxonomy" id="75947"/>
    <lineage>
        <taxon>Eukaryota</taxon>
        <taxon>Viridiplantae</taxon>
        <taxon>Streptophyta</taxon>
        <taxon>Embryophyta</taxon>
        <taxon>Tracheophyta</taxon>
        <taxon>Spermatophyta</taxon>
        <taxon>Magnoliopsida</taxon>
        <taxon>eudicotyledons</taxon>
        <taxon>Gunneridae</taxon>
        <taxon>Pentapetalae</taxon>
        <taxon>asterids</taxon>
        <taxon>campanulids</taxon>
        <taxon>Asterales</taxon>
        <taxon>Asteraceae</taxon>
        <taxon>Cichorioideae</taxon>
        <taxon>Cichorieae</taxon>
        <taxon>Lactucinae</taxon>
        <taxon>Lactuca</taxon>
    </lineage>
</organism>
<evidence type="ECO:0008006" key="3">
    <source>
        <dbReference type="Google" id="ProtNLM"/>
    </source>
</evidence>
<dbReference type="Proteomes" id="UP001157418">
    <property type="component" value="Unassembled WGS sequence"/>
</dbReference>
<reference evidence="1 2" key="1">
    <citation type="submission" date="2022-01" db="EMBL/GenBank/DDBJ databases">
        <authorList>
            <person name="Xiong W."/>
            <person name="Schranz E."/>
        </authorList>
    </citation>
    <scope>NUCLEOTIDE SEQUENCE [LARGE SCALE GENOMIC DNA]</scope>
</reference>
<dbReference type="AlphaFoldDB" id="A0AAU9MBM6"/>
<proteinExistence type="predicted"/>
<accession>A0AAU9MBM6</accession>
<name>A0AAU9MBM6_9ASTR</name>